<reference evidence="1 2" key="1">
    <citation type="submission" date="2020-09" db="EMBL/GenBank/DDBJ databases">
        <title>De no assembly of potato wild relative species, Solanum commersonii.</title>
        <authorList>
            <person name="Cho K."/>
        </authorList>
    </citation>
    <scope>NUCLEOTIDE SEQUENCE [LARGE SCALE GENOMIC DNA]</scope>
    <source>
        <strain evidence="1">LZ3.2</strain>
        <tissue evidence="1">Leaf</tissue>
    </source>
</reference>
<keyword evidence="2" id="KW-1185">Reference proteome</keyword>
<evidence type="ECO:0000313" key="1">
    <source>
        <dbReference type="EMBL" id="KAG5615564.1"/>
    </source>
</evidence>
<sequence length="63" mass="7341">MAYRLGSEIEYGFISKLRLFSKLPYSGHFFASYRRLAIQHISLMEPCYSPARNRASSLHMLVK</sequence>
<dbReference type="EMBL" id="JACXVP010000003">
    <property type="protein sequence ID" value="KAG5615564.1"/>
    <property type="molecule type" value="Genomic_DNA"/>
</dbReference>
<name>A0A9J5ZU94_SOLCO</name>
<proteinExistence type="predicted"/>
<dbReference type="Proteomes" id="UP000824120">
    <property type="component" value="Chromosome 3"/>
</dbReference>
<protein>
    <submittedName>
        <fullName evidence="1">Uncharacterized protein</fullName>
    </submittedName>
</protein>
<comment type="caution">
    <text evidence="1">The sequence shown here is derived from an EMBL/GenBank/DDBJ whole genome shotgun (WGS) entry which is preliminary data.</text>
</comment>
<dbReference type="AlphaFoldDB" id="A0A9J5ZU94"/>
<organism evidence="1 2">
    <name type="scientific">Solanum commersonii</name>
    <name type="common">Commerson's wild potato</name>
    <name type="synonym">Commerson's nightshade</name>
    <dbReference type="NCBI Taxonomy" id="4109"/>
    <lineage>
        <taxon>Eukaryota</taxon>
        <taxon>Viridiplantae</taxon>
        <taxon>Streptophyta</taxon>
        <taxon>Embryophyta</taxon>
        <taxon>Tracheophyta</taxon>
        <taxon>Spermatophyta</taxon>
        <taxon>Magnoliopsida</taxon>
        <taxon>eudicotyledons</taxon>
        <taxon>Gunneridae</taxon>
        <taxon>Pentapetalae</taxon>
        <taxon>asterids</taxon>
        <taxon>lamiids</taxon>
        <taxon>Solanales</taxon>
        <taxon>Solanaceae</taxon>
        <taxon>Solanoideae</taxon>
        <taxon>Solaneae</taxon>
        <taxon>Solanum</taxon>
    </lineage>
</organism>
<gene>
    <name evidence="1" type="ORF">H5410_015388</name>
</gene>
<accession>A0A9J5ZU94</accession>
<evidence type="ECO:0000313" key="2">
    <source>
        <dbReference type="Proteomes" id="UP000824120"/>
    </source>
</evidence>